<evidence type="ECO:0000256" key="5">
    <source>
        <dbReference type="SAM" id="Phobius"/>
    </source>
</evidence>
<name>A0ABP6TER4_9ACTN</name>
<dbReference type="Gene3D" id="1.20.120.1630">
    <property type="match status" value="1"/>
</dbReference>
<dbReference type="PANTHER" id="PTHR43847:SF1">
    <property type="entry name" value="BLL3993 PROTEIN"/>
    <property type="match status" value="1"/>
</dbReference>
<feature type="transmembrane region" description="Helical" evidence="5">
    <location>
        <begin position="51"/>
        <end position="75"/>
    </location>
</feature>
<gene>
    <name evidence="6" type="ORF">GCM10020369_84530</name>
</gene>
<evidence type="ECO:0000256" key="1">
    <source>
        <dbReference type="ARBA" id="ARBA00004127"/>
    </source>
</evidence>
<evidence type="ECO:0000313" key="7">
    <source>
        <dbReference type="Proteomes" id="UP001501676"/>
    </source>
</evidence>
<reference evidence="7" key="1">
    <citation type="journal article" date="2019" name="Int. J. Syst. Evol. Microbiol.">
        <title>The Global Catalogue of Microorganisms (GCM) 10K type strain sequencing project: providing services to taxonomists for standard genome sequencing and annotation.</title>
        <authorList>
            <consortium name="The Broad Institute Genomics Platform"/>
            <consortium name="The Broad Institute Genome Sequencing Center for Infectious Disease"/>
            <person name="Wu L."/>
            <person name="Ma J."/>
        </authorList>
    </citation>
    <scope>NUCLEOTIDE SEQUENCE [LARGE SCALE GENOMIC DNA]</scope>
    <source>
        <strain evidence="7">JCM 9458</strain>
    </source>
</reference>
<keyword evidence="2 5" id="KW-0812">Transmembrane</keyword>
<evidence type="ECO:0000256" key="3">
    <source>
        <dbReference type="ARBA" id="ARBA00022989"/>
    </source>
</evidence>
<comment type="subcellular location">
    <subcellularLocation>
        <location evidence="1">Endomembrane system</location>
        <topology evidence="1">Multi-pass membrane protein</topology>
    </subcellularLocation>
</comment>
<evidence type="ECO:0000256" key="2">
    <source>
        <dbReference type="ARBA" id="ARBA00022692"/>
    </source>
</evidence>
<proteinExistence type="predicted"/>
<accession>A0ABP6TER4</accession>
<keyword evidence="4 5" id="KW-0472">Membrane</keyword>
<dbReference type="Pfam" id="PF04191">
    <property type="entry name" value="PEMT"/>
    <property type="match status" value="1"/>
</dbReference>
<dbReference type="InterPro" id="IPR007318">
    <property type="entry name" value="Phopholipid_MeTrfase"/>
</dbReference>
<protein>
    <submittedName>
        <fullName evidence="6">Isoprenylcysteine carboxylmethyltransferase family protein</fullName>
    </submittedName>
</protein>
<evidence type="ECO:0000313" key="6">
    <source>
        <dbReference type="EMBL" id="GAA3399236.1"/>
    </source>
</evidence>
<dbReference type="EMBL" id="BAAAYN010000122">
    <property type="protein sequence ID" value="GAA3399236.1"/>
    <property type="molecule type" value="Genomic_DNA"/>
</dbReference>
<dbReference type="InterPro" id="IPR052527">
    <property type="entry name" value="Metal_cation-efflux_comp"/>
</dbReference>
<dbReference type="Proteomes" id="UP001501676">
    <property type="component" value="Unassembled WGS sequence"/>
</dbReference>
<sequence length="205" mass="21361">MAVAALVLYLTGLGLAFGWRSVAQRRRTGDTGLRLHAGPVGSVAWWAKMSFVAALLLGAAAPIAALAGLPLAAVFDRPVSRWLGVLIAVAGVLGVLWCQSGMGASWRVGVDPAERTALVTTGPFAVVRNPIFTAMIATSAGLALMVPTVVAFAALVLLIASVELQVRAIEEPYLRRVHGSVYTAYTAEVGRFLPRIGRASAGTTP</sequence>
<comment type="caution">
    <text evidence="6">The sequence shown here is derived from an EMBL/GenBank/DDBJ whole genome shotgun (WGS) entry which is preliminary data.</text>
</comment>
<keyword evidence="3 5" id="KW-1133">Transmembrane helix</keyword>
<feature type="transmembrane region" description="Helical" evidence="5">
    <location>
        <begin position="131"/>
        <end position="160"/>
    </location>
</feature>
<keyword evidence="7" id="KW-1185">Reference proteome</keyword>
<dbReference type="RefSeq" id="WP_345734009.1">
    <property type="nucleotide sequence ID" value="NZ_BAAAYN010000122.1"/>
</dbReference>
<evidence type="ECO:0000256" key="4">
    <source>
        <dbReference type="ARBA" id="ARBA00023136"/>
    </source>
</evidence>
<organism evidence="6 7">
    <name type="scientific">Cryptosporangium minutisporangium</name>
    <dbReference type="NCBI Taxonomy" id="113569"/>
    <lineage>
        <taxon>Bacteria</taxon>
        <taxon>Bacillati</taxon>
        <taxon>Actinomycetota</taxon>
        <taxon>Actinomycetes</taxon>
        <taxon>Cryptosporangiales</taxon>
        <taxon>Cryptosporangiaceae</taxon>
        <taxon>Cryptosporangium</taxon>
    </lineage>
</organism>
<dbReference type="PANTHER" id="PTHR43847">
    <property type="entry name" value="BLL3993 PROTEIN"/>
    <property type="match status" value="1"/>
</dbReference>
<feature type="transmembrane region" description="Helical" evidence="5">
    <location>
        <begin position="82"/>
        <end position="102"/>
    </location>
</feature>